<protein>
    <submittedName>
        <fullName evidence="3">Class I SAM-dependent methyltransferase</fullName>
    </submittedName>
</protein>
<evidence type="ECO:0000256" key="2">
    <source>
        <dbReference type="ARBA" id="ARBA00022679"/>
    </source>
</evidence>
<dbReference type="AlphaFoldDB" id="A0A412IQN7"/>
<dbReference type="InterPro" id="IPR029063">
    <property type="entry name" value="SAM-dependent_MTases_sf"/>
</dbReference>
<sequence length="273" mass="30663">MVSTQNNTVSRSKVDITGVPETMLQTLYARAKESRKPDHAIYDGKAIEIVDSLDYDFSLADKDLAMGSGVIARTIVLDKLVSEFLKKHKGAVVVNIACGLDTRCYRNEGKYKGWYNIDLPETMTVRAKFLQEDGPVYQIAESAMDGKWADLVEYAGEPVLVIIEGLTMYLTEADVKKIFDIIDRKFTHATVLVETMAPFMAKHIKEKSIHGSHARFSWGVPNGKKLAEIIPKYRYIEQHSLVEGMAEFIPVYKVIGKIPFVSNISNKIVVLEK</sequence>
<keyword evidence="1 3" id="KW-0489">Methyltransferase</keyword>
<evidence type="ECO:0000313" key="4">
    <source>
        <dbReference type="Proteomes" id="UP000283295"/>
    </source>
</evidence>
<accession>A0A412IQN7</accession>
<dbReference type="PANTHER" id="PTHR43619">
    <property type="entry name" value="S-ADENOSYL-L-METHIONINE-DEPENDENT METHYLTRANSFERASE YKTD-RELATED"/>
    <property type="match status" value="1"/>
</dbReference>
<evidence type="ECO:0000313" key="3">
    <source>
        <dbReference type="EMBL" id="RGS40892.1"/>
    </source>
</evidence>
<name>A0A412IQN7_9FIRM</name>
<dbReference type="OrthoDB" id="9800233at2"/>
<dbReference type="Pfam" id="PF04072">
    <property type="entry name" value="LCM"/>
    <property type="match status" value="1"/>
</dbReference>
<dbReference type="PANTHER" id="PTHR43619:SF2">
    <property type="entry name" value="S-ADENOSYL-L-METHIONINE-DEPENDENT METHYLTRANSFERASES SUPERFAMILY PROTEIN"/>
    <property type="match status" value="1"/>
</dbReference>
<gene>
    <name evidence="3" type="ORF">DWX94_09560</name>
</gene>
<reference evidence="3 4" key="1">
    <citation type="submission" date="2018-08" db="EMBL/GenBank/DDBJ databases">
        <title>A genome reference for cultivated species of the human gut microbiota.</title>
        <authorList>
            <person name="Zou Y."/>
            <person name="Xue W."/>
            <person name="Luo G."/>
        </authorList>
    </citation>
    <scope>NUCLEOTIDE SEQUENCE [LARGE SCALE GENOMIC DNA]</scope>
    <source>
        <strain evidence="3 4">AF22-21</strain>
    </source>
</reference>
<dbReference type="Gene3D" id="3.40.50.150">
    <property type="entry name" value="Vaccinia Virus protein VP39"/>
    <property type="match status" value="1"/>
</dbReference>
<dbReference type="PIRSF" id="PIRSF028177">
    <property type="entry name" value="Polyketide_synth_Omtfrase_TcmP"/>
    <property type="match status" value="1"/>
</dbReference>
<dbReference type="SUPFAM" id="SSF53335">
    <property type="entry name" value="S-adenosyl-L-methionine-dependent methyltransferases"/>
    <property type="match status" value="1"/>
</dbReference>
<organism evidence="3 4">
    <name type="scientific">Coprococcus eutactus</name>
    <dbReference type="NCBI Taxonomy" id="33043"/>
    <lineage>
        <taxon>Bacteria</taxon>
        <taxon>Bacillati</taxon>
        <taxon>Bacillota</taxon>
        <taxon>Clostridia</taxon>
        <taxon>Lachnospirales</taxon>
        <taxon>Lachnospiraceae</taxon>
        <taxon>Coprococcus</taxon>
    </lineage>
</organism>
<dbReference type="GO" id="GO:0008168">
    <property type="term" value="F:methyltransferase activity"/>
    <property type="evidence" value="ECO:0007669"/>
    <property type="project" value="UniProtKB-KW"/>
</dbReference>
<evidence type="ECO:0000256" key="1">
    <source>
        <dbReference type="ARBA" id="ARBA00022603"/>
    </source>
</evidence>
<dbReference type="InterPro" id="IPR016874">
    <property type="entry name" value="TcmP-like"/>
</dbReference>
<keyword evidence="2 3" id="KW-0808">Transferase</keyword>
<comment type="caution">
    <text evidence="3">The sequence shown here is derived from an EMBL/GenBank/DDBJ whole genome shotgun (WGS) entry which is preliminary data.</text>
</comment>
<dbReference type="Proteomes" id="UP000283295">
    <property type="component" value="Unassembled WGS sequence"/>
</dbReference>
<dbReference type="GO" id="GO:0032259">
    <property type="term" value="P:methylation"/>
    <property type="evidence" value="ECO:0007669"/>
    <property type="project" value="UniProtKB-KW"/>
</dbReference>
<proteinExistence type="predicted"/>
<dbReference type="InterPro" id="IPR007213">
    <property type="entry name" value="Ppm1/Ppm2/Tcmp"/>
</dbReference>
<dbReference type="EMBL" id="QRVK01000024">
    <property type="protein sequence ID" value="RGS40892.1"/>
    <property type="molecule type" value="Genomic_DNA"/>
</dbReference>